<keyword evidence="14" id="KW-0413">Isomerase</keyword>
<protein>
    <recommendedName>
        <fullName evidence="20">RecQ-like DNA helicase BLM</fullName>
        <ecNumber evidence="17">5.6.2.4</ecNumber>
    </recommendedName>
    <alternativeName>
        <fullName evidence="21">Bloom syndrome protein homolog</fullName>
    </alternativeName>
    <alternativeName>
        <fullName evidence="18">DNA 3'-5' helicase BLM</fullName>
    </alternativeName>
    <alternativeName>
        <fullName evidence="22">RecQ helicase homolog</fullName>
    </alternativeName>
</protein>
<sequence length="1452" mass="161075">MFKPKVPIVYKNISSTTLSCIQQKVSQGNNPNEYNSGGSKPLFSNIQHTRNDANQPSNAFSNSLTANAVKPPIGSRTNSTEHDQVSSEQLVTNKHNVPEQTVKDSSDRQKSNIFSNLKFQPKKSFSGSTNLGTSKEKTSSSNLSSNNRENESTVDNDDDEYERLFKFKPRTSVTNKINSTINQTSTPSVPSNSFNKTIVPTTSSEEQQNKSCKVNDFENDDDEDFFYNYKYTPKSQSTTSFELPTKISDDLSKSTLSSSVAKPNDELSEISDFLNSTKPSPKLAGNNENQTSNRPFKFKPKSPSVCSTKSFASEQTASSTVAQKKSSTNYSTIEEESSIIPEFANDSANSTLIAEESRKGSTLVGSNSFRKSSTSDITSYFKEPSGNNADATRRSPKTVSSPCKEKQDSVLSKTLDEICRSSSFTINISDIPSHDIVKHVEILKKLEFDILDLCFKLFTCANKIDFTKSKSAQDMVTRLKITRKKLRARILKLESLKTPSHFGSHNQDASYNNTTSFSDRYEHHDNDAYSSTTTPSSNYNKTSTHEWDNKFDGSFKSSNHEMFDKFNDRTSADKFNDRTSAAGSSADKFSAYESSTSSKFNLDSSANTSMYKTNNFNNSFDTAKSNNFTLESTNEITSASSLLKDYYSKSPKKASSVGKALCAPSTSYNSGGSNNTDNTPPSFMNAEEMAQHSETTKEFAGFGFEHSQKLQSVFRRTFGLHNFRPNQLETINAAMLGHDCFVLMPTGGGKSLCYQLPALLTPGVSIVISPLRSLIVDQTEKLKSLDVPAAYILGDTDGTLIFRDLAQKTPSIKLLYLTPEKIASSSQISQLFSSLYARRLLARFVIDEAHCVSQWGHDFRPDYKRLAQLRNEYPGVPLMALTATATPRVRNDVLQQLAIDKSKCKWFISSFNRSNLKYEILPKKQVLKEVIALVKTKYSGQSGIIYCLTRKECDSVAAAMQQEHIKAISYHAGLADKLRNEVQMKWISNKVLVVCATIAFGMGVDKPDVRFVVHYSLPKSIEGYYQESGRAGRDGEISHCLCFYSYQDVVRQQKLISISDGNRETKQVHRSNLQRIVSFCENTTDCRRAMQLHYFGEKFNREQCKASEDTRCDNCARQGTVSVKDVTEECIAIVRTVQDICGHPGAGGWNKNYTYTHIADIFKGSSNKKVVEAGHDKHSSHSKLKSWDRGDIERLIHKLTLEGYLIEELVTNQMDIVNAYIKIGPKASLLLNNSSGMKIMFPFGDKKPRASTSGASTSTGGGSKMLSPEIKKIHDDCYVELMDTVRSLANSVGISASAVMNIQAVRLISQNLPETEEDMLKIEGVTKANFDKYGKELLHISQQYAGQKLAIQCTIDPMDEGDNFDSFNSFDDAGLSSPYIGGSPKRGGYKRGRSFGGGGRGRKKRKVTRAKRGGRASSSQSSQRGKAKKPTAASNFRAKVLRGRLVPLPQGR</sequence>
<evidence type="ECO:0000256" key="19">
    <source>
        <dbReference type="ARBA" id="ARBA00049360"/>
    </source>
</evidence>
<keyword evidence="11" id="KW-0067">ATP-binding</keyword>
<keyword evidence="15" id="KW-0539">Nucleus</keyword>
<evidence type="ECO:0000256" key="16">
    <source>
        <dbReference type="ARBA" id="ARBA00034617"/>
    </source>
</evidence>
<feature type="region of interest" description="Disordered" evidence="23">
    <location>
        <begin position="27"/>
        <end position="160"/>
    </location>
</feature>
<dbReference type="Pfam" id="PF00270">
    <property type="entry name" value="DEAD"/>
    <property type="match status" value="1"/>
</dbReference>
<dbReference type="SMART" id="SM00487">
    <property type="entry name" value="DEXDc"/>
    <property type="match status" value="1"/>
</dbReference>
<keyword evidence="9" id="KW-0347">Helicase</keyword>
<evidence type="ECO:0000259" key="25">
    <source>
        <dbReference type="PROSITE" id="PS51192"/>
    </source>
</evidence>
<dbReference type="InterPro" id="IPR004589">
    <property type="entry name" value="DNA_helicase_ATP-dep_RecQ"/>
</dbReference>
<dbReference type="GO" id="GO:0003677">
    <property type="term" value="F:DNA binding"/>
    <property type="evidence" value="ECO:0007669"/>
    <property type="project" value="UniProtKB-KW"/>
</dbReference>
<evidence type="ECO:0000256" key="13">
    <source>
        <dbReference type="ARBA" id="ARBA00023204"/>
    </source>
</evidence>
<dbReference type="InterPro" id="IPR018982">
    <property type="entry name" value="RQC_domain"/>
</dbReference>
<dbReference type="GO" id="GO:0005694">
    <property type="term" value="C:chromosome"/>
    <property type="evidence" value="ECO:0007669"/>
    <property type="project" value="TreeGrafter"/>
</dbReference>
<dbReference type="InterPro" id="IPR014001">
    <property type="entry name" value="Helicase_ATP-bd"/>
</dbReference>
<name>A0A8D9E1U8_9HEMI</name>
<dbReference type="FunFam" id="1.10.10.10:FF:000495">
    <property type="entry name" value="RecQ family helicase MusN"/>
    <property type="match status" value="1"/>
</dbReference>
<dbReference type="PROSITE" id="PS51192">
    <property type="entry name" value="HELICASE_ATP_BIND_1"/>
    <property type="match status" value="1"/>
</dbReference>
<dbReference type="Pfam" id="PF00271">
    <property type="entry name" value="Helicase_C"/>
    <property type="match status" value="1"/>
</dbReference>
<dbReference type="Gene3D" id="3.40.50.300">
    <property type="entry name" value="P-loop containing nucleotide triphosphate hydrolases"/>
    <property type="match status" value="2"/>
</dbReference>
<feature type="domain" description="HRDC" evidence="24">
    <location>
        <begin position="1271"/>
        <end position="1351"/>
    </location>
</feature>
<dbReference type="GO" id="GO:0000724">
    <property type="term" value="P:double-strand break repair via homologous recombination"/>
    <property type="evidence" value="ECO:0007669"/>
    <property type="project" value="TreeGrafter"/>
</dbReference>
<comment type="similarity">
    <text evidence="3">Belongs to the helicase family. RecQ subfamily.</text>
</comment>
<feature type="compositionally biased region" description="Low complexity" evidence="23">
    <location>
        <begin position="667"/>
        <end position="679"/>
    </location>
</feature>
<dbReference type="InterPro" id="IPR011545">
    <property type="entry name" value="DEAD/DEAH_box_helicase_dom"/>
</dbReference>
<keyword evidence="6" id="KW-0547">Nucleotide-binding</keyword>
<reference evidence="27" key="1">
    <citation type="submission" date="2021-05" db="EMBL/GenBank/DDBJ databases">
        <authorList>
            <person name="Alioto T."/>
            <person name="Alioto T."/>
            <person name="Gomez Garrido J."/>
        </authorList>
    </citation>
    <scope>NUCLEOTIDE SEQUENCE</scope>
</reference>
<dbReference type="InterPro" id="IPR002464">
    <property type="entry name" value="DNA/RNA_helicase_DEAH_CS"/>
</dbReference>
<feature type="compositionally biased region" description="Polar residues" evidence="23">
    <location>
        <begin position="86"/>
        <end position="99"/>
    </location>
</feature>
<comment type="subcellular location">
    <subcellularLocation>
        <location evidence="2">Nucleus</location>
    </subcellularLocation>
</comment>
<dbReference type="GO" id="GO:0006260">
    <property type="term" value="P:DNA replication"/>
    <property type="evidence" value="ECO:0007669"/>
    <property type="project" value="UniProtKB-KW"/>
</dbReference>
<feature type="region of interest" description="Disordered" evidence="23">
    <location>
        <begin position="522"/>
        <end position="543"/>
    </location>
</feature>
<dbReference type="GO" id="GO:0005634">
    <property type="term" value="C:nucleus"/>
    <property type="evidence" value="ECO:0007669"/>
    <property type="project" value="UniProtKB-SubCell"/>
</dbReference>
<feature type="compositionally biased region" description="Low complexity" evidence="23">
    <location>
        <begin position="1415"/>
        <end position="1424"/>
    </location>
</feature>
<evidence type="ECO:0000256" key="7">
    <source>
        <dbReference type="ARBA" id="ARBA00022763"/>
    </source>
</evidence>
<evidence type="ECO:0000256" key="9">
    <source>
        <dbReference type="ARBA" id="ARBA00022806"/>
    </source>
</evidence>
<dbReference type="GO" id="GO:0005524">
    <property type="term" value="F:ATP binding"/>
    <property type="evidence" value="ECO:0007669"/>
    <property type="project" value="UniProtKB-KW"/>
</dbReference>
<evidence type="ECO:0000256" key="10">
    <source>
        <dbReference type="ARBA" id="ARBA00022833"/>
    </source>
</evidence>
<dbReference type="InterPro" id="IPR036388">
    <property type="entry name" value="WH-like_DNA-bd_sf"/>
</dbReference>
<evidence type="ECO:0000256" key="22">
    <source>
        <dbReference type="ARBA" id="ARBA00076271"/>
    </source>
</evidence>
<dbReference type="Gene3D" id="1.10.150.80">
    <property type="entry name" value="HRDC domain"/>
    <property type="match status" value="1"/>
</dbReference>
<dbReference type="PANTHER" id="PTHR13710">
    <property type="entry name" value="DNA HELICASE RECQ FAMILY MEMBER"/>
    <property type="match status" value="1"/>
</dbReference>
<feature type="region of interest" description="Disordered" evidence="23">
    <location>
        <begin position="378"/>
        <end position="403"/>
    </location>
</feature>
<evidence type="ECO:0000256" key="15">
    <source>
        <dbReference type="ARBA" id="ARBA00023242"/>
    </source>
</evidence>
<comment type="catalytic activity">
    <reaction evidence="16">
        <text>Couples ATP hydrolysis with the unwinding of duplex DNA by translocating in the 3'-5' direction.</text>
        <dbReference type="EC" id="5.6.2.4"/>
    </reaction>
</comment>
<dbReference type="SUPFAM" id="SSF52540">
    <property type="entry name" value="P-loop containing nucleoside triphosphate hydrolases"/>
    <property type="match status" value="2"/>
</dbReference>
<dbReference type="PROSITE" id="PS50967">
    <property type="entry name" value="HRDC"/>
    <property type="match status" value="1"/>
</dbReference>
<dbReference type="GO" id="GO:0046872">
    <property type="term" value="F:metal ion binding"/>
    <property type="evidence" value="ECO:0007669"/>
    <property type="project" value="UniProtKB-KW"/>
</dbReference>
<dbReference type="InterPro" id="IPR010997">
    <property type="entry name" value="HRDC-like_sf"/>
</dbReference>
<dbReference type="GO" id="GO:0016787">
    <property type="term" value="F:hydrolase activity"/>
    <property type="evidence" value="ECO:0007669"/>
    <property type="project" value="UniProtKB-KW"/>
</dbReference>
<evidence type="ECO:0000256" key="20">
    <source>
        <dbReference type="ARBA" id="ARBA00073450"/>
    </source>
</evidence>
<dbReference type="EC" id="5.6.2.4" evidence="17"/>
<dbReference type="NCBIfam" id="TIGR00614">
    <property type="entry name" value="recQ_fam"/>
    <property type="match status" value="1"/>
</dbReference>
<feature type="compositionally biased region" description="Basic residues" evidence="23">
    <location>
        <begin position="1400"/>
        <end position="1414"/>
    </location>
</feature>
<dbReference type="FunFam" id="3.40.50.300:FF:000340">
    <property type="entry name" value="Bloom syndrome, RecQ helicase"/>
    <property type="match status" value="1"/>
</dbReference>
<evidence type="ECO:0000256" key="8">
    <source>
        <dbReference type="ARBA" id="ARBA00022801"/>
    </source>
</evidence>
<evidence type="ECO:0000256" key="23">
    <source>
        <dbReference type="SAM" id="MobiDB-lite"/>
    </source>
</evidence>
<dbReference type="InterPro" id="IPR002121">
    <property type="entry name" value="HRDC_dom"/>
</dbReference>
<evidence type="ECO:0000259" key="24">
    <source>
        <dbReference type="PROSITE" id="PS50967"/>
    </source>
</evidence>
<evidence type="ECO:0000256" key="14">
    <source>
        <dbReference type="ARBA" id="ARBA00023235"/>
    </source>
</evidence>
<dbReference type="GO" id="GO:0007131">
    <property type="term" value="P:reciprocal meiotic recombination"/>
    <property type="evidence" value="ECO:0007669"/>
    <property type="project" value="UniProtKB-ARBA"/>
</dbReference>
<evidence type="ECO:0000256" key="1">
    <source>
        <dbReference type="ARBA" id="ARBA00001947"/>
    </source>
</evidence>
<evidence type="ECO:0000256" key="18">
    <source>
        <dbReference type="ARBA" id="ARBA00044542"/>
    </source>
</evidence>
<feature type="domain" description="Helicase ATP-binding" evidence="25">
    <location>
        <begin position="731"/>
        <end position="903"/>
    </location>
</feature>
<evidence type="ECO:0000256" key="2">
    <source>
        <dbReference type="ARBA" id="ARBA00004123"/>
    </source>
</evidence>
<evidence type="ECO:0000256" key="5">
    <source>
        <dbReference type="ARBA" id="ARBA00022723"/>
    </source>
</evidence>
<comment type="catalytic activity">
    <reaction evidence="19">
        <text>ATP + H2O = ADP + phosphate + H(+)</text>
        <dbReference type="Rhea" id="RHEA:13065"/>
        <dbReference type="ChEBI" id="CHEBI:15377"/>
        <dbReference type="ChEBI" id="CHEBI:15378"/>
        <dbReference type="ChEBI" id="CHEBI:30616"/>
        <dbReference type="ChEBI" id="CHEBI:43474"/>
        <dbReference type="ChEBI" id="CHEBI:456216"/>
    </reaction>
</comment>
<feature type="compositionally biased region" description="Low complexity" evidence="23">
    <location>
        <begin position="529"/>
        <end position="542"/>
    </location>
</feature>
<dbReference type="FunFam" id="3.40.50.300:FF:000537">
    <property type="entry name" value="Bloom syndrome RecQ-like helicase"/>
    <property type="match status" value="1"/>
</dbReference>
<dbReference type="Gene3D" id="1.10.10.10">
    <property type="entry name" value="Winged helix-like DNA-binding domain superfamily/Winged helix DNA-binding domain"/>
    <property type="match status" value="1"/>
</dbReference>
<dbReference type="PROSITE" id="PS00690">
    <property type="entry name" value="DEAH_ATP_HELICASE"/>
    <property type="match status" value="1"/>
</dbReference>
<dbReference type="PANTHER" id="PTHR13710:SF153">
    <property type="entry name" value="RECQ-LIKE DNA HELICASE BLM"/>
    <property type="match status" value="1"/>
</dbReference>
<dbReference type="Pfam" id="PF00570">
    <property type="entry name" value="HRDC"/>
    <property type="match status" value="1"/>
</dbReference>
<dbReference type="InterPro" id="IPR032284">
    <property type="entry name" value="RecQ_Zn-bd"/>
</dbReference>
<feature type="compositionally biased region" description="Polar residues" evidence="23">
    <location>
        <begin position="27"/>
        <end position="66"/>
    </location>
</feature>
<evidence type="ECO:0000256" key="21">
    <source>
        <dbReference type="ARBA" id="ARBA00076065"/>
    </source>
</evidence>
<feature type="compositionally biased region" description="Polar residues" evidence="23">
    <location>
        <begin position="111"/>
        <end position="132"/>
    </location>
</feature>
<dbReference type="SUPFAM" id="SSF47819">
    <property type="entry name" value="HRDC-like"/>
    <property type="match status" value="1"/>
</dbReference>
<evidence type="ECO:0000313" key="27">
    <source>
        <dbReference type="EMBL" id="CAG6737427.1"/>
    </source>
</evidence>
<dbReference type="Pfam" id="PF09382">
    <property type="entry name" value="RQC"/>
    <property type="match status" value="1"/>
</dbReference>
<dbReference type="SMART" id="SM00956">
    <property type="entry name" value="RQC"/>
    <property type="match status" value="1"/>
</dbReference>
<dbReference type="EMBL" id="HBUF01403223">
    <property type="protein sequence ID" value="CAG6737427.1"/>
    <property type="molecule type" value="Transcribed_RNA"/>
</dbReference>
<evidence type="ECO:0000256" key="17">
    <source>
        <dbReference type="ARBA" id="ARBA00034808"/>
    </source>
</evidence>
<keyword evidence="12" id="KW-0238">DNA-binding</keyword>
<feature type="region of interest" description="Disordered" evidence="23">
    <location>
        <begin position="309"/>
        <end position="328"/>
    </location>
</feature>
<dbReference type="InterPro" id="IPR027417">
    <property type="entry name" value="P-loop_NTPase"/>
</dbReference>
<dbReference type="InterPro" id="IPR044876">
    <property type="entry name" value="HRDC_dom_sf"/>
</dbReference>
<evidence type="ECO:0000256" key="3">
    <source>
        <dbReference type="ARBA" id="ARBA00005446"/>
    </source>
</evidence>
<dbReference type="GO" id="GO:0043138">
    <property type="term" value="F:3'-5' DNA helicase activity"/>
    <property type="evidence" value="ECO:0007669"/>
    <property type="project" value="UniProtKB-EC"/>
</dbReference>
<feature type="region of interest" description="Disordered" evidence="23">
    <location>
        <begin position="276"/>
        <end position="303"/>
    </location>
</feature>
<feature type="region of interest" description="Disordered" evidence="23">
    <location>
        <begin position="667"/>
        <end position="690"/>
    </location>
</feature>
<keyword evidence="5" id="KW-0479">Metal-binding</keyword>
<feature type="region of interest" description="Disordered" evidence="23">
    <location>
        <begin position="1378"/>
        <end position="1452"/>
    </location>
</feature>
<organism evidence="27">
    <name type="scientific">Cacopsylla melanoneura</name>
    <dbReference type="NCBI Taxonomy" id="428564"/>
    <lineage>
        <taxon>Eukaryota</taxon>
        <taxon>Metazoa</taxon>
        <taxon>Ecdysozoa</taxon>
        <taxon>Arthropoda</taxon>
        <taxon>Hexapoda</taxon>
        <taxon>Insecta</taxon>
        <taxon>Pterygota</taxon>
        <taxon>Neoptera</taxon>
        <taxon>Paraneoptera</taxon>
        <taxon>Hemiptera</taxon>
        <taxon>Sternorrhyncha</taxon>
        <taxon>Psylloidea</taxon>
        <taxon>Psyllidae</taxon>
        <taxon>Psyllinae</taxon>
        <taxon>Cacopsylla</taxon>
    </lineage>
</organism>
<dbReference type="Pfam" id="PF16124">
    <property type="entry name" value="RecQ_Zn_bind"/>
    <property type="match status" value="1"/>
</dbReference>
<dbReference type="GO" id="GO:0009378">
    <property type="term" value="F:four-way junction helicase activity"/>
    <property type="evidence" value="ECO:0007669"/>
    <property type="project" value="TreeGrafter"/>
</dbReference>
<feature type="domain" description="Helicase C-terminal" evidence="26">
    <location>
        <begin position="926"/>
        <end position="1074"/>
    </location>
</feature>
<comment type="cofactor">
    <cofactor evidence="1">
        <name>Zn(2+)</name>
        <dbReference type="ChEBI" id="CHEBI:29105"/>
    </cofactor>
</comment>
<keyword evidence="7" id="KW-0227">DNA damage</keyword>
<keyword evidence="4" id="KW-0235">DNA replication</keyword>
<dbReference type="PROSITE" id="PS51194">
    <property type="entry name" value="HELICASE_CTER"/>
    <property type="match status" value="1"/>
</dbReference>
<accession>A0A8D9E1U8</accession>
<keyword evidence="10" id="KW-0862">Zinc</keyword>
<dbReference type="CDD" id="cd18794">
    <property type="entry name" value="SF2_C_RecQ"/>
    <property type="match status" value="1"/>
</dbReference>
<dbReference type="GO" id="GO:0005737">
    <property type="term" value="C:cytoplasm"/>
    <property type="evidence" value="ECO:0007669"/>
    <property type="project" value="TreeGrafter"/>
</dbReference>
<evidence type="ECO:0000256" key="6">
    <source>
        <dbReference type="ARBA" id="ARBA00022741"/>
    </source>
</evidence>
<dbReference type="InterPro" id="IPR001650">
    <property type="entry name" value="Helicase_C-like"/>
</dbReference>
<keyword evidence="13" id="KW-0234">DNA repair</keyword>
<keyword evidence="8" id="KW-0378">Hydrolase</keyword>
<proteinExistence type="inferred from homology"/>
<evidence type="ECO:0000256" key="11">
    <source>
        <dbReference type="ARBA" id="ARBA00022840"/>
    </source>
</evidence>
<evidence type="ECO:0000256" key="4">
    <source>
        <dbReference type="ARBA" id="ARBA00022705"/>
    </source>
</evidence>
<evidence type="ECO:0000259" key="26">
    <source>
        <dbReference type="PROSITE" id="PS51194"/>
    </source>
</evidence>
<feature type="compositionally biased region" description="Basic and acidic residues" evidence="23">
    <location>
        <begin position="101"/>
        <end position="110"/>
    </location>
</feature>
<evidence type="ECO:0000256" key="12">
    <source>
        <dbReference type="ARBA" id="ARBA00023125"/>
    </source>
</evidence>
<dbReference type="SMART" id="SM00490">
    <property type="entry name" value="HELICc"/>
    <property type="match status" value="1"/>
</dbReference>